<proteinExistence type="predicted"/>
<evidence type="ECO:0000313" key="1">
    <source>
        <dbReference type="EMBL" id="PHQ48593.1"/>
    </source>
</evidence>
<keyword evidence="2" id="KW-1185">Reference proteome</keyword>
<comment type="caution">
    <text evidence="1">The sequence shown here is derived from an EMBL/GenBank/DDBJ whole genome shotgun (WGS) entry which is preliminary data.</text>
</comment>
<evidence type="ECO:0000313" key="2">
    <source>
        <dbReference type="Proteomes" id="UP000222531"/>
    </source>
</evidence>
<organism evidence="1 2">
    <name type="scientific">Streptomyces cinnamoneus</name>
    <name type="common">Streptoverticillium cinnamoneum</name>
    <dbReference type="NCBI Taxonomy" id="53446"/>
    <lineage>
        <taxon>Bacteria</taxon>
        <taxon>Bacillati</taxon>
        <taxon>Actinomycetota</taxon>
        <taxon>Actinomycetes</taxon>
        <taxon>Kitasatosporales</taxon>
        <taxon>Streptomycetaceae</taxon>
        <taxon>Streptomyces</taxon>
        <taxon>Streptomyces cinnamoneus group</taxon>
    </lineage>
</organism>
<gene>
    <name evidence="1" type="ORF">BLA24_29335</name>
</gene>
<name>A0A2G1XBI1_STRCJ</name>
<dbReference type="Proteomes" id="UP000222531">
    <property type="component" value="Unassembled WGS sequence"/>
</dbReference>
<accession>A0A2G1XBI1</accession>
<keyword evidence="1" id="KW-0808">Transferase</keyword>
<dbReference type="SUPFAM" id="SSF53474">
    <property type="entry name" value="alpha/beta-Hydrolases"/>
    <property type="match status" value="1"/>
</dbReference>
<dbReference type="EMBL" id="NHZO01000162">
    <property type="protein sequence ID" value="PHQ48593.1"/>
    <property type="molecule type" value="Genomic_DNA"/>
</dbReference>
<dbReference type="Gene3D" id="3.40.50.1820">
    <property type="entry name" value="alpha/beta hydrolase"/>
    <property type="match status" value="1"/>
</dbReference>
<dbReference type="OrthoDB" id="280053at2"/>
<protein>
    <submittedName>
        <fullName evidence="1">Serine-threonine protein kinase</fullName>
    </submittedName>
</protein>
<dbReference type="GO" id="GO:0016301">
    <property type="term" value="F:kinase activity"/>
    <property type="evidence" value="ECO:0007669"/>
    <property type="project" value="UniProtKB-KW"/>
</dbReference>
<dbReference type="InterPro" id="IPR029058">
    <property type="entry name" value="AB_hydrolase_fold"/>
</dbReference>
<reference evidence="1 2" key="1">
    <citation type="journal article" date="2017" name="Biochemistry">
        <title>Identification of the Biosynthetic Pathway for the Antibiotic Bicyclomycin.</title>
        <authorList>
            <person name="Patteson J."/>
            <person name="Cai W."/>
            <person name="Johnson R.A."/>
            <person name="Santa Maria K."/>
            <person name="Li B."/>
        </authorList>
    </citation>
    <scope>NUCLEOTIDE SEQUENCE [LARGE SCALE GENOMIC DNA]</scope>
    <source>
        <strain evidence="1 2">ATCC 21532</strain>
    </source>
</reference>
<keyword evidence="1" id="KW-0418">Kinase</keyword>
<dbReference type="AlphaFoldDB" id="A0A2G1XBI1"/>
<sequence>MEPYWELTFDADGDMAPGERDALVRGVGDSGITDLVVFAHGWNNRRSAATLLYDQFFAPFPGVLADAPSPVRLGYAGVFWPSMRFTDEPIPDFPPLRPAPAAGPGLDPATLRALADVLPGSEATLDRLAELLERRPEDEERLAEFVALVRGLVPERLRAAAGDRDPYGHDMEPDAGPPAMFTADPRAVCEAFAEALAATGAPAAELLGGLGDAWEKLWRGALELLRQASYWEMKRRAGTVGRAGLGPVLALLAADPPGPRIHLVGHSFGGRLVAFAAQAVPEHVECVHSLTLLQGAFSHYAFAPRLPFALDRGGALKDLHRRIRGPLLCCHSGYDEALRVLYPVASRVSGDNRSMWGADRLANDPRWGAMGHDGVQAVPGTTTLTLARALTDPLPESGCVNVDASAVVRRGGPPSGAHSDICHGELARLILRAGRLVG</sequence>